<keyword evidence="4 5" id="KW-0472">Membrane</keyword>
<evidence type="ECO:0000256" key="4">
    <source>
        <dbReference type="ARBA" id="ARBA00023136"/>
    </source>
</evidence>
<evidence type="ECO:0000259" key="6">
    <source>
        <dbReference type="Pfam" id="PF00999"/>
    </source>
</evidence>
<feature type="transmembrane region" description="Helical" evidence="5">
    <location>
        <begin position="198"/>
        <end position="222"/>
    </location>
</feature>
<sequence>MFDPSTASWAERLQSTPGPLTLEWALLLALAALAGHLVQRFSGLPKIVGYAVFGTLIGLAGFAGAAWPLHGVGLYLLELGIAVVLFEAGARLSLRWFRHNPMVLVQSLVEALLTFAVAFVLLRALGLDVPVARALAVVSVAASPAVLMRVVSDLRASGPVTDRAIALATLNTLYALTAGTAMLRSIDRGDASLMASLASSAAVLGISLLVGGLLAALLIGAFKLLHPTSQDTAIVILALLGACTAVTTPLGGSAPLATLLAGIVLKQLHPRPWVWPRQLGTAAAMLNVLMFVLVSSMAAQADWGGVITWAALALIAARMSAKLASLLLTGPASGLSLRQSLWVGVALLPMSSVALLLTSQFVVASHGIGARVAAIALPVILITELLGAVLVGLALTRARETVKPWRGADSSGGDSPPGSLT</sequence>
<feature type="transmembrane region" description="Helical" evidence="5">
    <location>
        <begin position="275"/>
        <end position="294"/>
    </location>
</feature>
<dbReference type="Gene3D" id="1.20.1530.20">
    <property type="match status" value="1"/>
</dbReference>
<dbReference type="Proteomes" id="UP000663903">
    <property type="component" value="Chromosome"/>
</dbReference>
<dbReference type="RefSeq" id="WP_208009658.1">
    <property type="nucleotide sequence ID" value="NZ_CP071796.1"/>
</dbReference>
<reference evidence="7" key="1">
    <citation type="submission" date="2021-03" db="EMBL/GenBank/DDBJ databases">
        <title>Ottowia sp. 27C isolated from the cloaca of a Giant Asian pond turtle (Heosemys grandis).</title>
        <authorList>
            <person name="Spergser J."/>
            <person name="Busse H.-J."/>
        </authorList>
    </citation>
    <scope>NUCLEOTIDE SEQUENCE</scope>
    <source>
        <strain evidence="7">27C</strain>
    </source>
</reference>
<comment type="subcellular location">
    <subcellularLocation>
        <location evidence="1">Membrane</location>
        <topology evidence="1">Multi-pass membrane protein</topology>
    </subcellularLocation>
</comment>
<dbReference type="EMBL" id="CP071796">
    <property type="protein sequence ID" value="QTD45869.1"/>
    <property type="molecule type" value="Genomic_DNA"/>
</dbReference>
<dbReference type="PANTHER" id="PTHR43021">
    <property type="entry name" value="NA(+)/H(+) ANTIPORTER-RELATED"/>
    <property type="match status" value="1"/>
</dbReference>
<evidence type="ECO:0000256" key="1">
    <source>
        <dbReference type="ARBA" id="ARBA00004141"/>
    </source>
</evidence>
<dbReference type="GO" id="GO:0016020">
    <property type="term" value="C:membrane"/>
    <property type="evidence" value="ECO:0007669"/>
    <property type="project" value="UniProtKB-SubCell"/>
</dbReference>
<evidence type="ECO:0000256" key="5">
    <source>
        <dbReference type="SAM" id="Phobius"/>
    </source>
</evidence>
<name>A0A975CKH9_9BURK</name>
<dbReference type="GO" id="GO:1902600">
    <property type="term" value="P:proton transmembrane transport"/>
    <property type="evidence" value="ECO:0007669"/>
    <property type="project" value="InterPro"/>
</dbReference>
<protein>
    <submittedName>
        <fullName evidence="7">Cation:proton antiporter</fullName>
    </submittedName>
</protein>
<dbReference type="PANTHER" id="PTHR43021:SF2">
    <property type="entry name" value="CATION_H+ EXCHANGER DOMAIN-CONTAINING PROTEIN"/>
    <property type="match status" value="1"/>
</dbReference>
<dbReference type="GO" id="GO:0015297">
    <property type="term" value="F:antiporter activity"/>
    <property type="evidence" value="ECO:0007669"/>
    <property type="project" value="InterPro"/>
</dbReference>
<feature type="transmembrane region" description="Helical" evidence="5">
    <location>
        <begin position="131"/>
        <end position="152"/>
    </location>
</feature>
<feature type="transmembrane region" description="Helical" evidence="5">
    <location>
        <begin position="341"/>
        <end position="363"/>
    </location>
</feature>
<evidence type="ECO:0000313" key="8">
    <source>
        <dbReference type="Proteomes" id="UP000663903"/>
    </source>
</evidence>
<feature type="transmembrane region" description="Helical" evidence="5">
    <location>
        <begin position="47"/>
        <end position="67"/>
    </location>
</feature>
<evidence type="ECO:0000256" key="3">
    <source>
        <dbReference type="ARBA" id="ARBA00022989"/>
    </source>
</evidence>
<feature type="domain" description="Cation/H+ exchanger transmembrane" evidence="6">
    <location>
        <begin position="30"/>
        <end position="390"/>
    </location>
</feature>
<evidence type="ECO:0000313" key="7">
    <source>
        <dbReference type="EMBL" id="QTD45869.1"/>
    </source>
</evidence>
<feature type="transmembrane region" description="Helical" evidence="5">
    <location>
        <begin position="301"/>
        <end position="321"/>
    </location>
</feature>
<keyword evidence="3 5" id="KW-1133">Transmembrane helix</keyword>
<dbReference type="AlphaFoldDB" id="A0A975CKH9"/>
<keyword evidence="8" id="KW-1185">Reference proteome</keyword>
<feature type="transmembrane region" description="Helical" evidence="5">
    <location>
        <begin position="234"/>
        <end position="263"/>
    </location>
</feature>
<feature type="transmembrane region" description="Helical" evidence="5">
    <location>
        <begin position="375"/>
        <end position="395"/>
    </location>
</feature>
<dbReference type="InterPro" id="IPR006153">
    <property type="entry name" value="Cation/H_exchanger_TM"/>
</dbReference>
<gene>
    <name evidence="7" type="ORF">J1M35_02820</name>
</gene>
<feature type="transmembrane region" description="Helical" evidence="5">
    <location>
        <begin position="164"/>
        <end position="186"/>
    </location>
</feature>
<dbReference type="InterPro" id="IPR038770">
    <property type="entry name" value="Na+/solute_symporter_sf"/>
</dbReference>
<keyword evidence="2 5" id="KW-0812">Transmembrane</keyword>
<proteinExistence type="predicted"/>
<feature type="transmembrane region" description="Helical" evidence="5">
    <location>
        <begin position="20"/>
        <end position="38"/>
    </location>
</feature>
<dbReference type="Pfam" id="PF00999">
    <property type="entry name" value="Na_H_Exchanger"/>
    <property type="match status" value="1"/>
</dbReference>
<evidence type="ECO:0000256" key="2">
    <source>
        <dbReference type="ARBA" id="ARBA00022692"/>
    </source>
</evidence>
<accession>A0A975CKH9</accession>
<organism evidence="7 8">
    <name type="scientific">Ottowia testudinis</name>
    <dbReference type="NCBI Taxonomy" id="2816950"/>
    <lineage>
        <taxon>Bacteria</taxon>
        <taxon>Pseudomonadati</taxon>
        <taxon>Pseudomonadota</taxon>
        <taxon>Betaproteobacteria</taxon>
        <taxon>Burkholderiales</taxon>
        <taxon>Comamonadaceae</taxon>
        <taxon>Ottowia</taxon>
    </lineage>
</organism>
<dbReference type="KEGG" id="otd:J1M35_02820"/>
<feature type="transmembrane region" description="Helical" evidence="5">
    <location>
        <begin position="102"/>
        <end position="125"/>
    </location>
</feature>